<accession>A0AAE3NN74</accession>
<dbReference type="RefSeq" id="WP_184848784.1">
    <property type="nucleotide sequence ID" value="NZ_JABZEH010000001.1"/>
</dbReference>
<gene>
    <name evidence="1" type="ORF">LBW55_25415</name>
</gene>
<organism evidence="1 2">
    <name type="scientific">Ralstonia solanacearum</name>
    <name type="common">Pseudomonas solanacearum</name>
    <dbReference type="NCBI Taxonomy" id="305"/>
    <lineage>
        <taxon>Bacteria</taxon>
        <taxon>Pseudomonadati</taxon>
        <taxon>Pseudomonadota</taxon>
        <taxon>Betaproteobacteria</taxon>
        <taxon>Burkholderiales</taxon>
        <taxon>Burkholderiaceae</taxon>
        <taxon>Ralstonia</taxon>
        <taxon>Ralstonia solanacearum species complex</taxon>
    </lineage>
</organism>
<dbReference type="Proteomes" id="UP001143674">
    <property type="component" value="Unassembled WGS sequence"/>
</dbReference>
<evidence type="ECO:0000313" key="1">
    <source>
        <dbReference type="EMBL" id="MDB0524960.1"/>
    </source>
</evidence>
<reference evidence="1" key="1">
    <citation type="submission" date="2021-09" db="EMBL/GenBank/DDBJ databases">
        <title>Genomic analysis of Ralstonia spp.</title>
        <authorList>
            <person name="Aburjaile F."/>
            <person name="Ariute J.C."/>
            <person name="Pais A.K.L."/>
            <person name="Albuquerque G.M.R."/>
            <person name="Silva A.M.F."/>
            <person name="Brenig B."/>
            <person name="Azevedo V."/>
            <person name="Matiuzzi M."/>
            <person name="Ramos R."/>
            <person name="Goes-Neto A."/>
            <person name="Soares S."/>
            <person name="Iseppon A.M.B."/>
            <person name="Souza E."/>
            <person name="Gama M."/>
        </authorList>
    </citation>
    <scope>NUCLEOTIDE SEQUENCE</scope>
    <source>
        <strain evidence="1">B4</strain>
    </source>
</reference>
<proteinExistence type="predicted"/>
<protein>
    <submittedName>
        <fullName evidence="1">Uncharacterized protein</fullName>
    </submittedName>
</protein>
<dbReference type="AlphaFoldDB" id="A0AAE3NN74"/>
<sequence>MQLKNLADSAVLALPDDLLWADEHAWTPAVAAVSYLLTGALLVESAARQKGRPITLVGAADMAWVRRASVNRLYAWAADPGRQFELTLTDGRALNVAFRHHETAIEAEPVMGFPARRDTDFYRLTLRLMEI</sequence>
<evidence type="ECO:0000313" key="2">
    <source>
        <dbReference type="Proteomes" id="UP001143674"/>
    </source>
</evidence>
<dbReference type="EMBL" id="JAIVEX010000023">
    <property type="protein sequence ID" value="MDB0524960.1"/>
    <property type="molecule type" value="Genomic_DNA"/>
</dbReference>
<comment type="caution">
    <text evidence="1">The sequence shown here is derived from an EMBL/GenBank/DDBJ whole genome shotgun (WGS) entry which is preliminary data.</text>
</comment>
<name>A0AAE3NN74_RALSL</name>